<dbReference type="OrthoDB" id="2418081at2759"/>
<feature type="domain" description="Phospholipase/carboxylesterase/thioesterase" evidence="3">
    <location>
        <begin position="259"/>
        <end position="316"/>
    </location>
</feature>
<dbReference type="EMBL" id="QKRW01000005">
    <property type="protein sequence ID" value="RAL66726.1"/>
    <property type="molecule type" value="Genomic_DNA"/>
</dbReference>
<dbReference type="AlphaFoldDB" id="A0A395J3A1"/>
<protein>
    <recommendedName>
        <fullName evidence="3">Phospholipase/carboxylesterase/thioesterase domain-containing protein</fullName>
    </recommendedName>
</protein>
<evidence type="ECO:0000313" key="5">
    <source>
        <dbReference type="Proteomes" id="UP000249056"/>
    </source>
</evidence>
<gene>
    <name evidence="4" type="ORF">DID88_007509</name>
</gene>
<evidence type="ECO:0000256" key="1">
    <source>
        <dbReference type="SAM" id="MobiDB-lite"/>
    </source>
</evidence>
<organism evidence="4 5">
    <name type="scientific">Monilinia fructigena</name>
    <dbReference type="NCBI Taxonomy" id="38457"/>
    <lineage>
        <taxon>Eukaryota</taxon>
        <taxon>Fungi</taxon>
        <taxon>Dikarya</taxon>
        <taxon>Ascomycota</taxon>
        <taxon>Pezizomycotina</taxon>
        <taxon>Leotiomycetes</taxon>
        <taxon>Helotiales</taxon>
        <taxon>Sclerotiniaceae</taxon>
        <taxon>Monilinia</taxon>
    </lineage>
</organism>
<feature type="compositionally biased region" description="Polar residues" evidence="1">
    <location>
        <begin position="576"/>
        <end position="590"/>
    </location>
</feature>
<sequence>MARQHPYAPWRRLILVPCWIIQILFPGFTLGIAAVGISLIIRNDFDDNDYESYDGSLRANLAIGWIYIIFSALCIILTITEIVSILRRKLRPLIFLITNVFKSTCWTALFILSFWDRFRVSQKTLPNILSLVVNIILLLAFYIPLAHGAIIFHHNRKVSQYEPVDPKHASYNSSEPFPEAFPHAYKSFTTIEQTTDLEANDRTTGRPRRLSYNHKRDTRFDSYKQTRRSFSDSNVVGSVAANPTEAPFSVRSRSKLRVSKKTSNPATFIFLHGYGDDADGWINIAQQFQAAGKLPHLTWVFPNAPFNHESMSTAWYTPSSFSPIPVGRSRSKSTTSRGNKDLEVDIYSDSDTEETLEPEIEKEVLRSVEYVNGLIDEEIGRGVKIERIVVGGFSQGCAVSLLTALGGRYRGRIGGWVGLSGYLPRGSNESGGIGEGLIKGRAEIAEGKKNGGEKNGMMGFLVHGSRDMLVPMRVFRDTRKRVERIMGVGEEQEGNNDENLSLRVKIYEGLGHRTCGSEFKDLSYRVINLGSLDLQRVNYSRPQVQELQTSKLHSGVDVRYGEHTPSLTHPARRAQQLEQGQQPTNSQSSEEYPVERIIPDDNRYVPQRPTRAELALIRKHRSTPGPGRLFGLNGTRPLSTAPTKDERRLPIRPPQPPPKDSEPQILKEYSGTETMGSKKEIKAKLANRSDRLGYWRTPSPAQGVFHSIGETGAPIRRYTLEFGKVERKVSNGSGAPDLEENRSCLDDKATRSRYIPWFLRDKFVVLWCVISFVLLLALIIVSFLPATAIRNGFPPLVIPDPKWRWIFSRKFPIQFHPILDWNDSYLLFQPIDMAFRKLQPWAELANPEGAPAEKSLLPEYTAALPIQCASAAVGNGNFRVAWFSLASFLFLILPVLAGGIFFPADHRFGRSPHASQSPLFLHLSRLPHHLFSDSPPRGPKEENNAFTTCR</sequence>
<feature type="region of interest" description="Disordered" evidence="1">
    <location>
        <begin position="197"/>
        <end position="216"/>
    </location>
</feature>
<dbReference type="Pfam" id="PF11915">
    <property type="entry name" value="DUF3433"/>
    <property type="match status" value="1"/>
</dbReference>
<dbReference type="PANTHER" id="PTHR37544">
    <property type="entry name" value="SPRAY-RELATED"/>
    <property type="match status" value="1"/>
</dbReference>
<dbReference type="Pfam" id="PF02230">
    <property type="entry name" value="Abhydrolase_2"/>
    <property type="match status" value="2"/>
</dbReference>
<feature type="transmembrane region" description="Helical" evidence="2">
    <location>
        <begin position="61"/>
        <end position="86"/>
    </location>
</feature>
<feature type="transmembrane region" description="Helical" evidence="2">
    <location>
        <begin position="763"/>
        <end position="784"/>
    </location>
</feature>
<feature type="region of interest" description="Disordered" evidence="1">
    <location>
        <begin position="931"/>
        <end position="950"/>
    </location>
</feature>
<dbReference type="SUPFAM" id="SSF53474">
    <property type="entry name" value="alpha/beta-Hydrolases"/>
    <property type="match status" value="1"/>
</dbReference>
<dbReference type="InterPro" id="IPR029058">
    <property type="entry name" value="AB_hydrolase_fold"/>
</dbReference>
<keyword evidence="2" id="KW-1133">Transmembrane helix</keyword>
<feature type="transmembrane region" description="Helical" evidence="2">
    <location>
        <begin position="880"/>
        <end position="902"/>
    </location>
</feature>
<feature type="compositionally biased region" description="Basic and acidic residues" evidence="1">
    <location>
        <begin position="593"/>
        <end position="603"/>
    </location>
</feature>
<feature type="region of interest" description="Disordered" evidence="1">
    <location>
        <begin position="573"/>
        <end position="679"/>
    </location>
</feature>
<feature type="transmembrane region" description="Helical" evidence="2">
    <location>
        <begin position="127"/>
        <end position="152"/>
    </location>
</feature>
<comment type="caution">
    <text evidence="4">The sequence shown here is derived from an EMBL/GenBank/DDBJ whole genome shotgun (WGS) entry which is preliminary data.</text>
</comment>
<accession>A0A395J3A1</accession>
<feature type="domain" description="Phospholipase/carboxylesterase/thioesterase" evidence="3">
    <location>
        <begin position="355"/>
        <end position="425"/>
    </location>
</feature>
<feature type="transmembrane region" description="Helical" evidence="2">
    <location>
        <begin position="12"/>
        <end position="41"/>
    </location>
</feature>
<dbReference type="Proteomes" id="UP000249056">
    <property type="component" value="Unassembled WGS sequence"/>
</dbReference>
<evidence type="ECO:0000259" key="3">
    <source>
        <dbReference type="Pfam" id="PF02230"/>
    </source>
</evidence>
<dbReference type="InterPro" id="IPR021840">
    <property type="entry name" value="DUF3433"/>
</dbReference>
<evidence type="ECO:0000313" key="4">
    <source>
        <dbReference type="EMBL" id="RAL66726.1"/>
    </source>
</evidence>
<name>A0A395J3A1_9HELO</name>
<dbReference type="PANTHER" id="PTHR37544:SF1">
    <property type="entry name" value="PHOSPHORIBOSYLAMINOIMIDAZOLE-SUCCINOCARBOXAMIDE SYNTHASE"/>
    <property type="match status" value="1"/>
</dbReference>
<evidence type="ECO:0000256" key="2">
    <source>
        <dbReference type="SAM" id="Phobius"/>
    </source>
</evidence>
<dbReference type="InterPro" id="IPR003140">
    <property type="entry name" value="PLipase/COase/thioEstase"/>
</dbReference>
<keyword evidence="5" id="KW-1185">Reference proteome</keyword>
<reference evidence="4 5" key="1">
    <citation type="submission" date="2018-06" db="EMBL/GenBank/DDBJ databases">
        <title>Genome Sequence of the Brown Rot Fungal Pathogen Monilinia fructigena.</title>
        <authorList>
            <person name="Landi L."/>
            <person name="De Miccolis Angelini R.M."/>
            <person name="Pollastro S."/>
            <person name="Abate D."/>
            <person name="Faretra F."/>
            <person name="Romanazzi G."/>
        </authorList>
    </citation>
    <scope>NUCLEOTIDE SEQUENCE [LARGE SCALE GENOMIC DNA]</scope>
    <source>
        <strain evidence="4 5">Mfrg269</strain>
    </source>
</reference>
<feature type="transmembrane region" description="Helical" evidence="2">
    <location>
        <begin position="93"/>
        <end position="115"/>
    </location>
</feature>
<dbReference type="Gene3D" id="3.40.50.1820">
    <property type="entry name" value="alpha/beta hydrolase"/>
    <property type="match status" value="1"/>
</dbReference>
<proteinExistence type="predicted"/>
<keyword evidence="2" id="KW-0812">Transmembrane</keyword>
<keyword evidence="2" id="KW-0472">Membrane</keyword>
<dbReference type="GO" id="GO:0016787">
    <property type="term" value="F:hydrolase activity"/>
    <property type="evidence" value="ECO:0007669"/>
    <property type="project" value="InterPro"/>
</dbReference>